<dbReference type="KEGG" id="cbx:Cenrod_0706"/>
<dbReference type="Gene3D" id="1.10.357.10">
    <property type="entry name" value="Tetracycline Repressor, domain 2"/>
    <property type="match status" value="1"/>
</dbReference>
<evidence type="ECO:0000313" key="6">
    <source>
        <dbReference type="EMBL" id="AGX86813.1"/>
    </source>
</evidence>
<evidence type="ECO:0000259" key="5">
    <source>
        <dbReference type="PROSITE" id="PS50977"/>
    </source>
</evidence>
<organism evidence="6 7">
    <name type="scientific">Candidatus Symbiobacter mobilis CR</name>
    <dbReference type="NCBI Taxonomy" id="946483"/>
    <lineage>
        <taxon>Bacteria</taxon>
        <taxon>Pseudomonadati</taxon>
        <taxon>Pseudomonadota</taxon>
        <taxon>Betaproteobacteria</taxon>
        <taxon>Burkholderiales</taxon>
        <taxon>Comamonadaceae</taxon>
    </lineage>
</organism>
<keyword evidence="7" id="KW-1185">Reference proteome</keyword>
<protein>
    <recommendedName>
        <fullName evidence="5">HTH tetR-type domain-containing protein</fullName>
    </recommendedName>
</protein>
<gene>
    <name evidence="6" type="ORF">Cenrod_0706</name>
</gene>
<dbReference type="PANTHER" id="PTHR30055">
    <property type="entry name" value="HTH-TYPE TRANSCRIPTIONAL REGULATOR RUTR"/>
    <property type="match status" value="1"/>
</dbReference>
<keyword evidence="3" id="KW-0804">Transcription</keyword>
<dbReference type="GO" id="GO:0000976">
    <property type="term" value="F:transcription cis-regulatory region binding"/>
    <property type="evidence" value="ECO:0007669"/>
    <property type="project" value="TreeGrafter"/>
</dbReference>
<dbReference type="HOGENOM" id="CLU_069356_15_7_4"/>
<dbReference type="SUPFAM" id="SSF48498">
    <property type="entry name" value="Tetracyclin repressor-like, C-terminal domain"/>
    <property type="match status" value="1"/>
</dbReference>
<sequence>MPPSIQPPPYTDSDSSVPGRIVEAAVQLVHRDGMRGLSQARVAAAAGLRQSHLTYYFPTRQALIQGVVQALYAEMVRTIGAVMESTAAQEDTLGAVRAFFSDIVRKPVMGRLMVALMYAADESPPMRQWLGEFDQEALRVLGQVFARLGKEATEDELAWFHATLSGCVLRSAHTDSLAVRDETLRVVQLALDRIVAGCPCVPRSPPPCVVDSAL</sequence>
<feature type="domain" description="HTH tetR-type" evidence="5">
    <location>
        <begin position="15"/>
        <end position="75"/>
    </location>
</feature>
<accession>U5N976</accession>
<dbReference type="PROSITE" id="PS50977">
    <property type="entry name" value="HTH_TETR_2"/>
    <property type="match status" value="1"/>
</dbReference>
<dbReference type="PRINTS" id="PR00455">
    <property type="entry name" value="HTHTETR"/>
</dbReference>
<dbReference type="STRING" id="946483.Cenrod_0706"/>
<name>U5N976_9BURK</name>
<evidence type="ECO:0000256" key="3">
    <source>
        <dbReference type="ARBA" id="ARBA00023163"/>
    </source>
</evidence>
<dbReference type="InterPro" id="IPR050109">
    <property type="entry name" value="HTH-type_TetR-like_transc_reg"/>
</dbReference>
<evidence type="ECO:0000256" key="1">
    <source>
        <dbReference type="ARBA" id="ARBA00023015"/>
    </source>
</evidence>
<evidence type="ECO:0000313" key="7">
    <source>
        <dbReference type="Proteomes" id="UP000017184"/>
    </source>
</evidence>
<dbReference type="PANTHER" id="PTHR30055:SF234">
    <property type="entry name" value="HTH-TYPE TRANSCRIPTIONAL REGULATOR BETI"/>
    <property type="match status" value="1"/>
</dbReference>
<dbReference type="Proteomes" id="UP000017184">
    <property type="component" value="Chromosome"/>
</dbReference>
<dbReference type="SUPFAM" id="SSF46689">
    <property type="entry name" value="Homeodomain-like"/>
    <property type="match status" value="1"/>
</dbReference>
<dbReference type="InterPro" id="IPR009057">
    <property type="entry name" value="Homeodomain-like_sf"/>
</dbReference>
<keyword evidence="2 4" id="KW-0238">DNA-binding</keyword>
<feature type="DNA-binding region" description="H-T-H motif" evidence="4">
    <location>
        <begin position="38"/>
        <end position="57"/>
    </location>
</feature>
<dbReference type="Pfam" id="PF00440">
    <property type="entry name" value="TetR_N"/>
    <property type="match status" value="1"/>
</dbReference>
<dbReference type="InterPro" id="IPR036271">
    <property type="entry name" value="Tet_transcr_reg_TetR-rel_C_sf"/>
</dbReference>
<evidence type="ECO:0000256" key="4">
    <source>
        <dbReference type="PROSITE-ProRule" id="PRU00335"/>
    </source>
</evidence>
<dbReference type="GO" id="GO:0003700">
    <property type="term" value="F:DNA-binding transcription factor activity"/>
    <property type="evidence" value="ECO:0007669"/>
    <property type="project" value="TreeGrafter"/>
</dbReference>
<evidence type="ECO:0000256" key="2">
    <source>
        <dbReference type="ARBA" id="ARBA00023125"/>
    </source>
</evidence>
<dbReference type="AlphaFoldDB" id="U5N976"/>
<dbReference type="EMBL" id="CP004885">
    <property type="protein sequence ID" value="AGX86813.1"/>
    <property type="molecule type" value="Genomic_DNA"/>
</dbReference>
<keyword evidence="1" id="KW-0805">Transcription regulation</keyword>
<dbReference type="eggNOG" id="COG1309">
    <property type="taxonomic scope" value="Bacteria"/>
</dbReference>
<dbReference type="InterPro" id="IPR001647">
    <property type="entry name" value="HTH_TetR"/>
</dbReference>
<dbReference type="PATRIC" id="fig|946483.4.peg.706"/>
<proteinExistence type="predicted"/>
<reference evidence="6 7" key="1">
    <citation type="journal article" date="2013" name="Genome Biol.">
        <title>Genomic analysis reveals key aspects of prokaryotic symbiosis in the phototrophic consortium "Chlorochromatium aggregatum".</title>
        <authorList>
            <person name="Liu Z."/>
            <person name="Muller J."/>
            <person name="Li T."/>
            <person name="Alvey R.M."/>
            <person name="Vogl K."/>
            <person name="Frigaard N.U."/>
            <person name="Rockwell N.C."/>
            <person name="Boyd E.S."/>
            <person name="Tomsho L.P."/>
            <person name="Schuster S.C."/>
            <person name="Henke P."/>
            <person name="Rohde M."/>
            <person name="Overmann J."/>
            <person name="Bryant D.A."/>
        </authorList>
    </citation>
    <scope>NUCLEOTIDE SEQUENCE [LARGE SCALE GENOMIC DNA]</scope>
    <source>
        <strain evidence="6">CR</strain>
    </source>
</reference>